<evidence type="ECO:0000256" key="1">
    <source>
        <dbReference type="ARBA" id="ARBA00007734"/>
    </source>
</evidence>
<dbReference type="PANTHER" id="PTHR37423">
    <property type="entry name" value="SOLUBLE LYTIC MUREIN TRANSGLYCOSYLASE-RELATED"/>
    <property type="match status" value="1"/>
</dbReference>
<name>A0A095WVC9_9GAMM</name>
<dbReference type="EMBL" id="AUVB01000089">
    <property type="protein sequence ID" value="KGE02579.1"/>
    <property type="molecule type" value="Genomic_DNA"/>
</dbReference>
<dbReference type="CDD" id="cd00254">
    <property type="entry name" value="LT-like"/>
    <property type="match status" value="1"/>
</dbReference>
<dbReference type="InterPro" id="IPR023346">
    <property type="entry name" value="Lysozyme-like_dom_sf"/>
</dbReference>
<dbReference type="AlphaFoldDB" id="A0A095WVC9"/>
<evidence type="ECO:0000256" key="5">
    <source>
        <dbReference type="SAM" id="SignalP"/>
    </source>
</evidence>
<dbReference type="PATRIC" id="fig|1265313.6.peg.2800"/>
<evidence type="ECO:0000256" key="4">
    <source>
        <dbReference type="ARBA" id="ARBA00022691"/>
    </source>
</evidence>
<dbReference type="Proteomes" id="UP000029640">
    <property type="component" value="Unassembled WGS sequence"/>
</dbReference>
<evidence type="ECO:0000313" key="8">
    <source>
        <dbReference type="Proteomes" id="UP000029640"/>
    </source>
</evidence>
<dbReference type="InterPro" id="IPR008258">
    <property type="entry name" value="Transglycosylase_SLT_dom_1"/>
</dbReference>
<keyword evidence="8" id="KW-1185">Reference proteome</keyword>
<gene>
    <name evidence="7" type="ORF">HRUBRA_02844</name>
</gene>
<evidence type="ECO:0000256" key="3">
    <source>
        <dbReference type="ARBA" id="ARBA00022679"/>
    </source>
</evidence>
<organism evidence="7 8">
    <name type="scientific">Pseudohaliea rubra DSM 19751</name>
    <dbReference type="NCBI Taxonomy" id="1265313"/>
    <lineage>
        <taxon>Bacteria</taxon>
        <taxon>Pseudomonadati</taxon>
        <taxon>Pseudomonadota</taxon>
        <taxon>Gammaproteobacteria</taxon>
        <taxon>Cellvibrionales</taxon>
        <taxon>Halieaceae</taxon>
        <taxon>Pseudohaliea</taxon>
    </lineage>
</organism>
<protein>
    <submittedName>
        <fullName evidence="7">Soluble lytic murein transglycosylase</fullName>
    </submittedName>
</protein>
<dbReference type="RefSeq" id="WP_052094415.1">
    <property type="nucleotide sequence ID" value="NZ_KN234753.1"/>
</dbReference>
<comment type="similarity">
    <text evidence="1">Belongs to the transglycosylase Slt family.</text>
</comment>
<dbReference type="SUPFAM" id="SSF53955">
    <property type="entry name" value="Lysozyme-like"/>
    <property type="match status" value="1"/>
</dbReference>
<dbReference type="GO" id="GO:0008757">
    <property type="term" value="F:S-adenosylmethionine-dependent methyltransferase activity"/>
    <property type="evidence" value="ECO:0007669"/>
    <property type="project" value="InterPro"/>
</dbReference>
<comment type="caution">
    <text evidence="7">The sequence shown here is derived from an EMBL/GenBank/DDBJ whole genome shotgun (WGS) entry which is preliminary data.</text>
</comment>
<dbReference type="GO" id="GO:0032259">
    <property type="term" value="P:methylation"/>
    <property type="evidence" value="ECO:0007669"/>
    <property type="project" value="UniProtKB-KW"/>
</dbReference>
<feature type="domain" description="Transglycosylase SLT" evidence="6">
    <location>
        <begin position="94"/>
        <end position="185"/>
    </location>
</feature>
<evidence type="ECO:0000259" key="6">
    <source>
        <dbReference type="Pfam" id="PF01464"/>
    </source>
</evidence>
<dbReference type="Pfam" id="PF01464">
    <property type="entry name" value="SLT"/>
    <property type="match status" value="1"/>
</dbReference>
<feature type="signal peptide" evidence="5">
    <location>
        <begin position="1"/>
        <end position="32"/>
    </location>
</feature>
<evidence type="ECO:0000313" key="7">
    <source>
        <dbReference type="EMBL" id="KGE02579.1"/>
    </source>
</evidence>
<dbReference type="PROSITE" id="PS51585">
    <property type="entry name" value="SAM_MT_TPMT"/>
    <property type="match status" value="1"/>
</dbReference>
<dbReference type="Gene3D" id="1.10.530.10">
    <property type="match status" value="1"/>
</dbReference>
<dbReference type="OrthoDB" id="92254at2"/>
<reference evidence="7 8" key="1">
    <citation type="journal article" date="2014" name="Genome Announc.">
        <title>Genome Sequence of Gammaproteobacterial Pseudohaliea rubra Type Strain DSM 19751, Isolated from Coastal Seawater of the Mediterranean Sea.</title>
        <authorList>
            <person name="Spring S."/>
            <person name="Fiebig A."/>
            <person name="Riedel T."/>
            <person name="Goker M."/>
            <person name="Klenk H.P."/>
        </authorList>
    </citation>
    <scope>NUCLEOTIDE SEQUENCE [LARGE SCALE GENOMIC DNA]</scope>
    <source>
        <strain evidence="7 8">DSM 19751</strain>
    </source>
</reference>
<evidence type="ECO:0000256" key="2">
    <source>
        <dbReference type="ARBA" id="ARBA00022603"/>
    </source>
</evidence>
<keyword evidence="4" id="KW-0949">S-adenosyl-L-methionine</keyword>
<sequence>MLWTSCARSWRADARRLAPALLLLVLAAGAAATPLPEGEERSALRAFLERTITESDSFTDRYAAEVWLVDMSTRLAPFLRDPAERLALLRQLHAAATGSGLAPELVLAVIEVESAFDRFAVSSAGAQGLMQVMPFWRAEIGRQDDNLTHNGTNLTYGCRILQFYLERENGNLRRALAAYNGSSGSRRYPDRVESAWRRHWRTGPLPW</sequence>
<keyword evidence="3" id="KW-0808">Transferase</keyword>
<dbReference type="eggNOG" id="COG0741">
    <property type="taxonomic scope" value="Bacteria"/>
</dbReference>
<dbReference type="STRING" id="1265313.HRUBRA_02844"/>
<dbReference type="PANTHER" id="PTHR37423:SF2">
    <property type="entry name" value="MEMBRANE-BOUND LYTIC MUREIN TRANSGLYCOSYLASE C"/>
    <property type="match status" value="1"/>
</dbReference>
<accession>A0A095WVC9</accession>
<proteinExistence type="inferred from homology"/>
<dbReference type="InterPro" id="IPR008854">
    <property type="entry name" value="TPMT"/>
</dbReference>
<keyword evidence="2" id="KW-0489">Methyltransferase</keyword>
<feature type="chain" id="PRO_5001920616" evidence="5">
    <location>
        <begin position="33"/>
        <end position="207"/>
    </location>
</feature>
<dbReference type="HOGENOM" id="CLU_088197_0_0_6"/>
<keyword evidence="5" id="KW-0732">Signal</keyword>